<feature type="domain" description="RNA polymerase sigma-70 region 2" evidence="5">
    <location>
        <begin position="39"/>
        <end position="106"/>
    </location>
</feature>
<proteinExistence type="inferred from homology"/>
<accession>A0ABX2D9Y1</accession>
<keyword evidence="8" id="KW-1185">Reference proteome</keyword>
<evidence type="ECO:0000313" key="8">
    <source>
        <dbReference type="Proteomes" id="UP000762110"/>
    </source>
</evidence>
<evidence type="ECO:0000259" key="5">
    <source>
        <dbReference type="Pfam" id="PF04542"/>
    </source>
</evidence>
<evidence type="ECO:0000256" key="1">
    <source>
        <dbReference type="ARBA" id="ARBA00010641"/>
    </source>
</evidence>
<name>A0ABX2D9Y1_9SPHI</name>
<comment type="caution">
    <text evidence="7">The sequence shown here is derived from an EMBL/GenBank/DDBJ whole genome shotgun (WGS) entry which is preliminary data.</text>
</comment>
<organism evidence="7 8">
    <name type="scientific">Pedobacter boryungensis</name>
    <dbReference type="NCBI Taxonomy" id="869962"/>
    <lineage>
        <taxon>Bacteria</taxon>
        <taxon>Pseudomonadati</taxon>
        <taxon>Bacteroidota</taxon>
        <taxon>Sphingobacteriia</taxon>
        <taxon>Sphingobacteriales</taxon>
        <taxon>Sphingobacteriaceae</taxon>
        <taxon>Pedobacter</taxon>
    </lineage>
</organism>
<dbReference type="SUPFAM" id="SSF88946">
    <property type="entry name" value="Sigma2 domain of RNA polymerase sigma factors"/>
    <property type="match status" value="1"/>
</dbReference>
<dbReference type="Pfam" id="PF04542">
    <property type="entry name" value="Sigma70_r2"/>
    <property type="match status" value="1"/>
</dbReference>
<dbReference type="InterPro" id="IPR014284">
    <property type="entry name" value="RNA_pol_sigma-70_dom"/>
</dbReference>
<dbReference type="PANTHER" id="PTHR43133">
    <property type="entry name" value="RNA POLYMERASE ECF-TYPE SIGMA FACTO"/>
    <property type="match status" value="1"/>
</dbReference>
<dbReference type="NCBIfam" id="TIGR02937">
    <property type="entry name" value="sigma70-ECF"/>
    <property type="match status" value="1"/>
</dbReference>
<dbReference type="Pfam" id="PF08281">
    <property type="entry name" value="Sigma70_r4_2"/>
    <property type="match status" value="1"/>
</dbReference>
<reference evidence="7 8" key="1">
    <citation type="submission" date="2020-05" db="EMBL/GenBank/DDBJ databases">
        <title>Description of Pedobacter foliorum sp. nov.</title>
        <authorList>
            <person name="Qi S."/>
            <person name="Carlier A."/>
            <person name="Cnockaert M."/>
            <person name="Vandamme P."/>
        </authorList>
    </citation>
    <scope>NUCLEOTIDE SEQUENCE [LARGE SCALE GENOMIC DNA]</scope>
    <source>
        <strain evidence="7 8">LMG 31300</strain>
    </source>
</reference>
<dbReference type="Proteomes" id="UP000762110">
    <property type="component" value="Unassembled WGS sequence"/>
</dbReference>
<keyword evidence="3" id="KW-0731">Sigma factor</keyword>
<dbReference type="InterPro" id="IPR013249">
    <property type="entry name" value="RNA_pol_sigma70_r4_t2"/>
</dbReference>
<keyword evidence="4" id="KW-0804">Transcription</keyword>
<dbReference type="InterPro" id="IPR013325">
    <property type="entry name" value="RNA_pol_sigma_r2"/>
</dbReference>
<sequence length="205" mass="23166">MAAFALSVNKSITTKELNSTEVDLVNGLKTGDKQAVAQLYKMYSGSLLGIITRIVKFDEIAEDILQDTFIKVWKSIDQYDASKGRLFTWLANLAKNTAIDHLRSKSCTNSSKTDNLNEIPIVTLDRRNYTQFNTETIGIKQLIQQLKPEQKNILDLVYFEGYTHAEVSEKLNIPLGTVKTKIRLSILALRRSFNETIPILKALIN</sequence>
<evidence type="ECO:0000256" key="2">
    <source>
        <dbReference type="ARBA" id="ARBA00023015"/>
    </source>
</evidence>
<evidence type="ECO:0000256" key="4">
    <source>
        <dbReference type="ARBA" id="ARBA00023163"/>
    </source>
</evidence>
<dbReference type="Gene3D" id="1.10.10.10">
    <property type="entry name" value="Winged helix-like DNA-binding domain superfamily/Winged helix DNA-binding domain"/>
    <property type="match status" value="1"/>
</dbReference>
<dbReference type="PANTHER" id="PTHR43133:SF62">
    <property type="entry name" value="RNA POLYMERASE SIGMA FACTOR SIGZ"/>
    <property type="match status" value="1"/>
</dbReference>
<dbReference type="SUPFAM" id="SSF88659">
    <property type="entry name" value="Sigma3 and sigma4 domains of RNA polymerase sigma factors"/>
    <property type="match status" value="1"/>
</dbReference>
<protein>
    <submittedName>
        <fullName evidence="7">RNA polymerase sigma factor</fullName>
    </submittedName>
</protein>
<evidence type="ECO:0000259" key="6">
    <source>
        <dbReference type="Pfam" id="PF08281"/>
    </source>
</evidence>
<evidence type="ECO:0000256" key="3">
    <source>
        <dbReference type="ARBA" id="ARBA00023082"/>
    </source>
</evidence>
<dbReference type="InterPro" id="IPR036388">
    <property type="entry name" value="WH-like_DNA-bd_sf"/>
</dbReference>
<dbReference type="InterPro" id="IPR007627">
    <property type="entry name" value="RNA_pol_sigma70_r2"/>
</dbReference>
<evidence type="ECO:0000313" key="7">
    <source>
        <dbReference type="EMBL" id="NQX30853.1"/>
    </source>
</evidence>
<dbReference type="EMBL" id="JABMKV010000001">
    <property type="protein sequence ID" value="NQX30853.1"/>
    <property type="molecule type" value="Genomic_DNA"/>
</dbReference>
<dbReference type="InterPro" id="IPR013324">
    <property type="entry name" value="RNA_pol_sigma_r3/r4-like"/>
</dbReference>
<dbReference type="CDD" id="cd06171">
    <property type="entry name" value="Sigma70_r4"/>
    <property type="match status" value="1"/>
</dbReference>
<comment type="similarity">
    <text evidence="1">Belongs to the sigma-70 factor family. ECF subfamily.</text>
</comment>
<keyword evidence="2" id="KW-0805">Transcription regulation</keyword>
<dbReference type="InterPro" id="IPR039425">
    <property type="entry name" value="RNA_pol_sigma-70-like"/>
</dbReference>
<dbReference type="Gene3D" id="1.10.1740.10">
    <property type="match status" value="1"/>
</dbReference>
<feature type="domain" description="RNA polymerase sigma factor 70 region 4 type 2" evidence="6">
    <location>
        <begin position="139"/>
        <end position="184"/>
    </location>
</feature>
<dbReference type="RefSeq" id="WP_173269032.1">
    <property type="nucleotide sequence ID" value="NZ_JABMKV010000001.1"/>
</dbReference>
<gene>
    <name evidence="7" type="ORF">HQN85_03905</name>
</gene>